<keyword evidence="2" id="KW-1185">Reference proteome</keyword>
<proteinExistence type="predicted"/>
<dbReference type="EMBL" id="QRBE01000007">
    <property type="protein sequence ID" value="RDS80905.1"/>
    <property type="molecule type" value="Genomic_DNA"/>
</dbReference>
<sequence>MNPAILTFDDLREISRLGPNARLSSMERWARSNGIRYKYDGKGGIWTTIAAMNAAVGVTSETRDSAKLRAEDVSF</sequence>
<evidence type="ECO:0000313" key="2">
    <source>
        <dbReference type="Proteomes" id="UP000254258"/>
    </source>
</evidence>
<comment type="caution">
    <text evidence="1">The sequence shown here is derived from an EMBL/GenBank/DDBJ whole genome shotgun (WGS) entry which is preliminary data.</text>
</comment>
<gene>
    <name evidence="1" type="ORF">DWU98_12950</name>
</gene>
<name>A0A370WY49_9GAMM</name>
<evidence type="ECO:0000313" key="1">
    <source>
        <dbReference type="EMBL" id="RDS80905.1"/>
    </source>
</evidence>
<dbReference type="Proteomes" id="UP000254258">
    <property type="component" value="Unassembled WGS sequence"/>
</dbReference>
<evidence type="ECO:0008006" key="3">
    <source>
        <dbReference type="Google" id="ProtNLM"/>
    </source>
</evidence>
<accession>A0A370WY49</accession>
<organism evidence="1 2">
    <name type="scientific">Dyella monticola</name>
    <dbReference type="NCBI Taxonomy" id="1927958"/>
    <lineage>
        <taxon>Bacteria</taxon>
        <taxon>Pseudomonadati</taxon>
        <taxon>Pseudomonadota</taxon>
        <taxon>Gammaproteobacteria</taxon>
        <taxon>Lysobacterales</taxon>
        <taxon>Rhodanobacteraceae</taxon>
        <taxon>Dyella</taxon>
    </lineage>
</organism>
<dbReference type="AlphaFoldDB" id="A0A370WY49"/>
<protein>
    <recommendedName>
        <fullName evidence="3">DUF4224 domain-containing protein</fullName>
    </recommendedName>
</protein>
<reference evidence="1 2" key="1">
    <citation type="submission" date="2018-07" db="EMBL/GenBank/DDBJ databases">
        <title>Dyella monticola sp. nov. and Dyella psychrodurans sp. nov. isolated from monsoon evergreen broad-leaved forest soil of Dinghu Mountain, China.</title>
        <authorList>
            <person name="Gao Z."/>
            <person name="Qiu L."/>
        </authorList>
    </citation>
    <scope>NUCLEOTIDE SEQUENCE [LARGE SCALE GENOMIC DNA]</scope>
    <source>
        <strain evidence="1 2">4G-K06</strain>
    </source>
</reference>